<dbReference type="InterPro" id="IPR019489">
    <property type="entry name" value="Clp_ATPase_C"/>
</dbReference>
<dbReference type="Pfam" id="PF07724">
    <property type="entry name" value="AAA_2"/>
    <property type="match status" value="1"/>
</dbReference>
<evidence type="ECO:0000259" key="3">
    <source>
        <dbReference type="SMART" id="SM01086"/>
    </source>
</evidence>
<keyword evidence="4" id="KW-0378">Hydrolase</keyword>
<dbReference type="GO" id="GO:0051603">
    <property type="term" value="P:proteolysis involved in protein catabolic process"/>
    <property type="evidence" value="ECO:0007669"/>
    <property type="project" value="TreeGrafter"/>
</dbReference>
<evidence type="ECO:0000313" key="4">
    <source>
        <dbReference type="EMBL" id="ATB35414.1"/>
    </source>
</evidence>
<accession>A0A250IUI6</accession>
<evidence type="ECO:0000313" key="5">
    <source>
        <dbReference type="Proteomes" id="UP000217257"/>
    </source>
</evidence>
<protein>
    <submittedName>
        <fullName evidence="4">ATP-dependent Clp protease ATP-binding subunit ClpX</fullName>
    </submittedName>
</protein>
<dbReference type="Gene3D" id="3.40.50.300">
    <property type="entry name" value="P-loop containing nucleotide triphosphate hydrolases"/>
    <property type="match status" value="1"/>
</dbReference>
<evidence type="ECO:0000256" key="1">
    <source>
        <dbReference type="ARBA" id="ARBA00022741"/>
    </source>
</evidence>
<dbReference type="InterPro" id="IPR027417">
    <property type="entry name" value="P-loop_NTPase"/>
</dbReference>
<dbReference type="GO" id="GO:0008233">
    <property type="term" value="F:peptidase activity"/>
    <property type="evidence" value="ECO:0007669"/>
    <property type="project" value="UniProtKB-KW"/>
</dbReference>
<dbReference type="InterPro" id="IPR003959">
    <property type="entry name" value="ATPase_AAA_core"/>
</dbReference>
<name>A0A250IUI6_9BACT</name>
<sequence>MESYLPTRFVHGSPERIRPYGRCSLVTLENVRWMPPPRAGGHWRREQATLVPDGAYRKDAAHRMSLRPERRQVLPFEPSESVRDHVAALEVLSPRDIDRRLSELGYRGQQEARRAASVLAYRHLQRLRRIHLEGIPPEPGMRENCLFLGPTGSGKTFLVELLFREILGVPTVIVDATQFSETGYVGDDVTTMLSRLYEAAGGNVEWAACGAICMDEFDKLATSRSDARFAGQQTTKDVSGFGVQRSLLNLLSAPRADFPPDFGFTSRTPPVPLELSALTFIACGAFSGLKGTAEELGGQKERLGFGREARKREAAIAEKVTEDQVEQTAAFARYGFIPELIGRFSRIVSFAPLDETTLGSILEDNVLRGYQREFSHEGLELVVEPAVREWVVARALKRETGARGLRAALVPQLERAAYEHFGEPEVSTVRLVLEGDQVAVVTD</sequence>
<keyword evidence="2 4" id="KW-0067">ATP-binding</keyword>
<dbReference type="KEGG" id="cfus:CYFUS_000827"/>
<dbReference type="Gene3D" id="1.10.8.60">
    <property type="match status" value="1"/>
</dbReference>
<dbReference type="GO" id="GO:0005524">
    <property type="term" value="F:ATP binding"/>
    <property type="evidence" value="ECO:0007669"/>
    <property type="project" value="UniProtKB-KW"/>
</dbReference>
<dbReference type="GO" id="GO:0016887">
    <property type="term" value="F:ATP hydrolysis activity"/>
    <property type="evidence" value="ECO:0007669"/>
    <property type="project" value="InterPro"/>
</dbReference>
<dbReference type="AlphaFoldDB" id="A0A250IUI6"/>
<dbReference type="PANTHER" id="PTHR48102">
    <property type="entry name" value="ATP-DEPENDENT CLP PROTEASE ATP-BINDING SUBUNIT CLPX-LIKE, MITOCHONDRIAL-RELATED"/>
    <property type="match status" value="1"/>
</dbReference>
<gene>
    <name evidence="4" type="ORF">CYFUS_000827</name>
</gene>
<dbReference type="Pfam" id="PF10431">
    <property type="entry name" value="ClpB_D2-small"/>
    <property type="match status" value="1"/>
</dbReference>
<dbReference type="EMBL" id="CP022098">
    <property type="protein sequence ID" value="ATB35414.1"/>
    <property type="molecule type" value="Genomic_DNA"/>
</dbReference>
<proteinExistence type="predicted"/>
<dbReference type="InterPro" id="IPR050052">
    <property type="entry name" value="ATP-dep_Clp_protease_ClpX"/>
</dbReference>
<dbReference type="PANTHER" id="PTHR48102:SF7">
    <property type="entry name" value="ATP-DEPENDENT CLP PROTEASE ATP-BINDING SUBUNIT CLPX-LIKE, MITOCHONDRIAL"/>
    <property type="match status" value="1"/>
</dbReference>
<feature type="domain" description="Clp ATPase C-terminal" evidence="3">
    <location>
        <begin position="353"/>
        <end position="440"/>
    </location>
</feature>
<dbReference type="SMART" id="SM01086">
    <property type="entry name" value="ClpB_D2-small"/>
    <property type="match status" value="1"/>
</dbReference>
<keyword evidence="1" id="KW-0547">Nucleotide-binding</keyword>
<dbReference type="SUPFAM" id="SSF52540">
    <property type="entry name" value="P-loop containing nucleoside triphosphate hydrolases"/>
    <property type="match status" value="1"/>
</dbReference>
<reference evidence="4 5" key="1">
    <citation type="submission" date="2017-06" db="EMBL/GenBank/DDBJ databases">
        <title>Sequencing and comparative analysis of myxobacterial genomes.</title>
        <authorList>
            <person name="Rupp O."/>
            <person name="Goesmann A."/>
            <person name="Sogaard-Andersen L."/>
        </authorList>
    </citation>
    <scope>NUCLEOTIDE SEQUENCE [LARGE SCALE GENOMIC DNA]</scope>
    <source>
        <strain evidence="4 5">DSM 52655</strain>
    </source>
</reference>
<evidence type="ECO:0000256" key="2">
    <source>
        <dbReference type="ARBA" id="ARBA00022840"/>
    </source>
</evidence>
<keyword evidence="4" id="KW-0645">Protease</keyword>
<dbReference type="Proteomes" id="UP000217257">
    <property type="component" value="Chromosome"/>
</dbReference>
<organism evidence="4 5">
    <name type="scientific">Cystobacter fuscus</name>
    <dbReference type="NCBI Taxonomy" id="43"/>
    <lineage>
        <taxon>Bacteria</taxon>
        <taxon>Pseudomonadati</taxon>
        <taxon>Myxococcota</taxon>
        <taxon>Myxococcia</taxon>
        <taxon>Myxococcales</taxon>
        <taxon>Cystobacterineae</taxon>
        <taxon>Archangiaceae</taxon>
        <taxon>Cystobacter</taxon>
    </lineage>
</organism>